<name>L9WJ37_9EURY</name>
<comment type="caution">
    <text evidence="2">The sequence shown here is derived from an EMBL/GenBank/DDBJ whole genome shotgun (WGS) entry which is preliminary data.</text>
</comment>
<keyword evidence="3" id="KW-1185">Reference proteome</keyword>
<dbReference type="EMBL" id="AOHX01000002">
    <property type="protein sequence ID" value="ELY49397.1"/>
    <property type="molecule type" value="Genomic_DNA"/>
</dbReference>
<reference evidence="2 3" key="1">
    <citation type="journal article" date="2014" name="PLoS Genet.">
        <title>Phylogenetically driven sequencing of extremely halophilic archaea reveals strategies for static and dynamic osmo-response.</title>
        <authorList>
            <person name="Becker E.A."/>
            <person name="Seitzer P.M."/>
            <person name="Tritt A."/>
            <person name="Larsen D."/>
            <person name="Krusor M."/>
            <person name="Yao A.I."/>
            <person name="Wu D."/>
            <person name="Madern D."/>
            <person name="Eisen J.A."/>
            <person name="Darling A.E."/>
            <person name="Facciotti M.T."/>
        </authorList>
    </citation>
    <scope>NUCLEOTIDE SEQUENCE [LARGE SCALE GENOMIC DNA]</scope>
    <source>
        <strain evidence="2 3">JCM 14089</strain>
    </source>
</reference>
<feature type="compositionally biased region" description="Polar residues" evidence="1">
    <location>
        <begin position="20"/>
        <end position="31"/>
    </location>
</feature>
<dbReference type="PATRIC" id="fig|1230460.4.peg.105"/>
<feature type="region of interest" description="Disordered" evidence="1">
    <location>
        <begin position="1"/>
        <end position="31"/>
    </location>
</feature>
<accession>L9WJ37</accession>
<evidence type="ECO:0000256" key="1">
    <source>
        <dbReference type="SAM" id="MobiDB-lite"/>
    </source>
</evidence>
<dbReference type="STRING" id="1230460.C495_00490"/>
<evidence type="ECO:0000313" key="2">
    <source>
        <dbReference type="EMBL" id="ELY49397.1"/>
    </source>
</evidence>
<gene>
    <name evidence="2" type="ORF">C495_00490</name>
</gene>
<dbReference type="AlphaFoldDB" id="L9WJ37"/>
<proteinExistence type="predicted"/>
<organism evidence="2 3">
    <name type="scientific">Natronorubrum sulfidifaciens JCM 14089</name>
    <dbReference type="NCBI Taxonomy" id="1230460"/>
    <lineage>
        <taxon>Archaea</taxon>
        <taxon>Methanobacteriati</taxon>
        <taxon>Methanobacteriota</taxon>
        <taxon>Stenosarchaea group</taxon>
        <taxon>Halobacteria</taxon>
        <taxon>Halobacteriales</taxon>
        <taxon>Natrialbaceae</taxon>
        <taxon>Natronorubrum</taxon>
    </lineage>
</organism>
<protein>
    <submittedName>
        <fullName evidence="2">Uncharacterized protein</fullName>
    </submittedName>
</protein>
<sequence length="115" mass="12723">MFTAHTSAETPAPVDRDGTRSNAAYSSTRTTNVRPMNRYKTLFGIARTAVGVVARIRASVFASGTDERTERSQSTATVHLEADGKVAPIRTRARGLWNRLTELPSRYLDPIFRTP</sequence>
<dbReference type="Proteomes" id="UP000011661">
    <property type="component" value="Unassembled WGS sequence"/>
</dbReference>
<evidence type="ECO:0000313" key="3">
    <source>
        <dbReference type="Proteomes" id="UP000011661"/>
    </source>
</evidence>